<dbReference type="AlphaFoldDB" id="A0A540V6U1"/>
<comment type="caution">
    <text evidence="2">The sequence shown here is derived from an EMBL/GenBank/DDBJ whole genome shotgun (WGS) entry which is preliminary data.</text>
</comment>
<dbReference type="CDD" id="cd00316">
    <property type="entry name" value="Oxidoreductase_nitrogenase"/>
    <property type="match status" value="1"/>
</dbReference>
<proteinExistence type="predicted"/>
<evidence type="ECO:0000259" key="1">
    <source>
        <dbReference type="Pfam" id="PF00148"/>
    </source>
</evidence>
<reference evidence="2 3" key="1">
    <citation type="submission" date="2019-06" db="EMBL/GenBank/DDBJ databases">
        <title>Genome sequence of Ureibacillus terrenus.</title>
        <authorList>
            <person name="Maclea K.S."/>
            <person name="Simoes M."/>
        </authorList>
    </citation>
    <scope>NUCLEOTIDE SEQUENCE [LARGE SCALE GENOMIC DNA]</scope>
    <source>
        <strain evidence="2 3">ATCC BAA-384</strain>
    </source>
</reference>
<dbReference type="Gene3D" id="3.40.50.1980">
    <property type="entry name" value="Nitrogenase molybdenum iron protein domain"/>
    <property type="match status" value="3"/>
</dbReference>
<name>A0A540V6U1_9BACL</name>
<dbReference type="PANTHER" id="PTHR42956:SF1">
    <property type="entry name" value="NITROGENASE IRON-MOLYBDENUM COFACTOR BIOSYNTHESIS PROTEIN NIFE"/>
    <property type="match status" value="1"/>
</dbReference>
<dbReference type="EMBL" id="VIGD01000001">
    <property type="protein sequence ID" value="TQE92487.1"/>
    <property type="molecule type" value="Genomic_DNA"/>
</dbReference>
<accession>A0A540V6U1</accession>
<feature type="domain" description="Nitrogenase/oxidoreductase component 1" evidence="1">
    <location>
        <begin position="14"/>
        <end position="419"/>
    </location>
</feature>
<dbReference type="OrthoDB" id="9767044at2"/>
<dbReference type="RefSeq" id="WP_141601039.1">
    <property type="nucleotide sequence ID" value="NZ_VIGD01000001.1"/>
</dbReference>
<dbReference type="InterPro" id="IPR000510">
    <property type="entry name" value="Nase/OxRdtase_comp1"/>
</dbReference>
<organism evidence="2 3">
    <name type="scientific">Ureibacillus terrenus</name>
    <dbReference type="NCBI Taxonomy" id="118246"/>
    <lineage>
        <taxon>Bacteria</taxon>
        <taxon>Bacillati</taxon>
        <taxon>Bacillota</taxon>
        <taxon>Bacilli</taxon>
        <taxon>Bacillales</taxon>
        <taxon>Caryophanaceae</taxon>
        <taxon>Ureibacillus</taxon>
    </lineage>
</organism>
<keyword evidence="3" id="KW-1185">Reference proteome</keyword>
<dbReference type="Proteomes" id="UP000315753">
    <property type="component" value="Unassembled WGS sequence"/>
</dbReference>
<evidence type="ECO:0000313" key="2">
    <source>
        <dbReference type="EMBL" id="TQE92487.1"/>
    </source>
</evidence>
<dbReference type="InterPro" id="IPR049939">
    <property type="entry name" value="NifE-like"/>
</dbReference>
<dbReference type="SUPFAM" id="SSF53807">
    <property type="entry name" value="Helical backbone' metal receptor"/>
    <property type="match status" value="1"/>
</dbReference>
<protein>
    <recommendedName>
        <fullName evidence="1">Nitrogenase/oxidoreductase component 1 domain-containing protein</fullName>
    </recommendedName>
</protein>
<dbReference type="GO" id="GO:0016491">
    <property type="term" value="F:oxidoreductase activity"/>
    <property type="evidence" value="ECO:0007669"/>
    <property type="project" value="InterPro"/>
</dbReference>
<dbReference type="Pfam" id="PF00148">
    <property type="entry name" value="Oxidored_nitro"/>
    <property type="match status" value="1"/>
</dbReference>
<gene>
    <name evidence="2" type="ORF">FKZ59_01905</name>
</gene>
<evidence type="ECO:0000313" key="3">
    <source>
        <dbReference type="Proteomes" id="UP000315753"/>
    </source>
</evidence>
<sequence>MSKISSVFLPANEYLGVLWALSGVKDVAVINHGTGGCNFFEFATASDRTKRLIHDRFCSTGMEAEDIALSGGEDKLKAAIEEMAQKGDFSMIAIIANPVSSLIGVDIEAVAKEAGEKTGIPIITFGDSVWQEQAEKGIELALVKLVEHLCADQKDKGLTKEPSFSVNIIGPTIQTYNWKSDKKELCRLLSFLGMEVKTVIPYDTTTEEIKKLPQANLNIVATAAGLQAAKYLERHFQIPYIYGLPYGKKGTFEWLQEIAKMTNNPLPMKWIKEEMAFPVHHYFERIADGTFYQKEWTVALACPPVMAKKMIQMVTEDWELRVAAVRLTTVPEKEEAEELESLSVPMYVTPSELEWKKILRECQPFILMGSAEDRLLAKEIPVHLRIVEPAFDVFSFFEGTPLVGWEGFKCMTQQLLNEISRYAIVSKK</sequence>
<dbReference type="PANTHER" id="PTHR42956">
    <property type="entry name" value="NITROGENASE IRON-MOLYBDENUM COFACTOR BIOSYNTHESIS PROTEIN NIFE"/>
    <property type="match status" value="1"/>
</dbReference>